<dbReference type="AlphaFoldDB" id="A0A554LUH2"/>
<evidence type="ECO:0000256" key="1">
    <source>
        <dbReference type="PROSITE-ProRule" id="PRU01076"/>
    </source>
</evidence>
<protein>
    <recommendedName>
        <fullName evidence="2">SpoVT-AbrB domain-containing protein</fullName>
    </recommendedName>
</protein>
<dbReference type="Gene3D" id="2.10.260.10">
    <property type="match status" value="1"/>
</dbReference>
<organism evidence="3 4">
    <name type="scientific">Candidatus Berkelbacteria bacterium Licking1014_2</name>
    <dbReference type="NCBI Taxonomy" id="2017146"/>
    <lineage>
        <taxon>Bacteria</taxon>
        <taxon>Candidatus Berkelbacteria</taxon>
    </lineage>
</organism>
<name>A0A554LUH2_9BACT</name>
<accession>A0A554LUH2</accession>
<dbReference type="InterPro" id="IPR037914">
    <property type="entry name" value="SpoVT-AbrB_sf"/>
</dbReference>
<keyword evidence="1" id="KW-0238">DNA-binding</keyword>
<dbReference type="Proteomes" id="UP000318711">
    <property type="component" value="Unassembled WGS sequence"/>
</dbReference>
<dbReference type="EMBL" id="VMGL01000036">
    <property type="protein sequence ID" value="TSC96507.1"/>
    <property type="molecule type" value="Genomic_DNA"/>
</dbReference>
<dbReference type="PROSITE" id="PS51740">
    <property type="entry name" value="SPOVT_ABRB"/>
    <property type="match status" value="1"/>
</dbReference>
<gene>
    <name evidence="3" type="ORF">CEN88_326</name>
</gene>
<dbReference type="SUPFAM" id="SSF89447">
    <property type="entry name" value="AbrB/MazE/MraZ-like"/>
    <property type="match status" value="1"/>
</dbReference>
<sequence>MTQLATITSKRQLTIPVAIFTKAGLRRQQKVFIEEDGGIIFLTPMENLVQRLASSLPVPKQWQNKNIEEIIATAKQEHFL</sequence>
<feature type="domain" description="SpoVT-AbrB" evidence="2">
    <location>
        <begin position="2"/>
        <end position="47"/>
    </location>
</feature>
<proteinExistence type="predicted"/>
<comment type="caution">
    <text evidence="3">The sequence shown here is derived from an EMBL/GenBank/DDBJ whole genome shotgun (WGS) entry which is preliminary data.</text>
</comment>
<evidence type="ECO:0000313" key="3">
    <source>
        <dbReference type="EMBL" id="TSC96507.1"/>
    </source>
</evidence>
<evidence type="ECO:0000259" key="2">
    <source>
        <dbReference type="PROSITE" id="PS51740"/>
    </source>
</evidence>
<reference evidence="3 4" key="1">
    <citation type="submission" date="2017-07" db="EMBL/GenBank/DDBJ databases">
        <title>Mechanisms for carbon and nitrogen cycling indicate functional differentiation within the Candidate Phyla Radiation.</title>
        <authorList>
            <person name="Danczak R.E."/>
            <person name="Johnston M.D."/>
            <person name="Kenah C."/>
            <person name="Slattery M."/>
            <person name="Wrighton K.C."/>
            <person name="Wilkins M.J."/>
        </authorList>
    </citation>
    <scope>NUCLEOTIDE SEQUENCE [LARGE SCALE GENOMIC DNA]</scope>
    <source>
        <strain evidence="3">Licking1014_2</strain>
    </source>
</reference>
<evidence type="ECO:0000313" key="4">
    <source>
        <dbReference type="Proteomes" id="UP000318711"/>
    </source>
</evidence>
<dbReference type="InterPro" id="IPR007159">
    <property type="entry name" value="SpoVT-AbrB_dom"/>
</dbReference>
<dbReference type="GO" id="GO:0003677">
    <property type="term" value="F:DNA binding"/>
    <property type="evidence" value="ECO:0007669"/>
    <property type="project" value="UniProtKB-UniRule"/>
</dbReference>